<dbReference type="Pfam" id="PF12286">
    <property type="entry name" value="DUF3622"/>
    <property type="match status" value="1"/>
</dbReference>
<protein>
    <recommendedName>
        <fullName evidence="4">DUF3622 domain-containing protein</fullName>
    </recommendedName>
</protein>
<evidence type="ECO:0008006" key="4">
    <source>
        <dbReference type="Google" id="ProtNLM"/>
    </source>
</evidence>
<dbReference type="InterPro" id="IPR022069">
    <property type="entry name" value="DUF3622"/>
</dbReference>
<dbReference type="EMBL" id="BPFB01000024">
    <property type="protein sequence ID" value="GIU47634.1"/>
    <property type="molecule type" value="Genomic_DNA"/>
</dbReference>
<feature type="compositionally biased region" description="Low complexity" evidence="1">
    <location>
        <begin position="78"/>
        <end position="87"/>
    </location>
</feature>
<reference evidence="2 3" key="1">
    <citation type="submission" date="2021-05" db="EMBL/GenBank/DDBJ databases">
        <title>Molecular characterization for Shewanella algae harboring chromosomal blaOXA-55-like strains isolated from clinical and environment sample.</title>
        <authorList>
            <person name="Ohama Y."/>
            <person name="Aoki K."/>
            <person name="Harada S."/>
            <person name="Moriya K."/>
            <person name="Ishii Y."/>
            <person name="Tateda K."/>
        </authorList>
    </citation>
    <scope>NUCLEOTIDE SEQUENCE [LARGE SCALE GENOMIC DNA]</scope>
    <source>
        <strain evidence="2 3">LMG 23746</strain>
    </source>
</reference>
<comment type="caution">
    <text evidence="2">The sequence shown here is derived from an EMBL/GenBank/DDBJ whole genome shotgun (WGS) entry which is preliminary data.</text>
</comment>
<evidence type="ECO:0000256" key="1">
    <source>
        <dbReference type="SAM" id="MobiDB-lite"/>
    </source>
</evidence>
<name>A0ABQ4PJB0_9GAMM</name>
<keyword evidence="3" id="KW-1185">Reference proteome</keyword>
<dbReference type="RefSeq" id="WP_110455910.1">
    <property type="nucleotide sequence ID" value="NZ_BPFB01000024.1"/>
</dbReference>
<sequence>MLKDKKYALRVVETEKGWSAQVTRRMTARKTVVSKSKAGFATEAEATEWGNGALQQIVENLMVRNQRRAKQREERTEALAAKEAAAQEWRDAHPDADEDDDEIYIKQD</sequence>
<feature type="region of interest" description="Disordered" evidence="1">
    <location>
        <begin position="72"/>
        <end position="108"/>
    </location>
</feature>
<organism evidence="2 3">
    <name type="scientific">Shewanella algidipiscicola</name>
    <dbReference type="NCBI Taxonomy" id="614070"/>
    <lineage>
        <taxon>Bacteria</taxon>
        <taxon>Pseudomonadati</taxon>
        <taxon>Pseudomonadota</taxon>
        <taxon>Gammaproteobacteria</taxon>
        <taxon>Alteromonadales</taxon>
        <taxon>Shewanellaceae</taxon>
        <taxon>Shewanella</taxon>
    </lineage>
</organism>
<gene>
    <name evidence="2" type="ORF">TUM4630_22070</name>
</gene>
<accession>A0ABQ4PJB0</accession>
<evidence type="ECO:0000313" key="2">
    <source>
        <dbReference type="EMBL" id="GIU47634.1"/>
    </source>
</evidence>
<dbReference type="Proteomes" id="UP000761574">
    <property type="component" value="Unassembled WGS sequence"/>
</dbReference>
<proteinExistence type="predicted"/>
<evidence type="ECO:0000313" key="3">
    <source>
        <dbReference type="Proteomes" id="UP000761574"/>
    </source>
</evidence>